<sequence length="313" mass="35491">MHDIWQLSTQDAETTPDHIALVTQSKEFALLYRLPRCARFGGKELLRFVEEIFEPANQANIKDLIASICRAQKKISITFTPPPSAPVDKILGQDWSGHALRCNPVFWHRSLKEKDITKLMAQSLSGNVLSIQAFLRAVCEACSVDGKFERFVPPRSAKVEVLAEYPTKCRNSDGSIAGDIASNGDGFIDILVRWQAEDGVRVVIFEVKFDAAAENPFRSYENEATAMIGNTCADRNNNILLLFLIQHASSEREMINRNYFENSSGYQWHVIYWQDILPIWEKCLKNEYTHASRPENGGSLRRSIFDKIYGGKQ</sequence>
<dbReference type="Proteomes" id="UP000297065">
    <property type="component" value="Chromosome"/>
</dbReference>
<name>A0A4P7UMF4_DESDE</name>
<proteinExistence type="predicted"/>
<evidence type="ECO:0000313" key="1">
    <source>
        <dbReference type="EMBL" id="QCC86168.1"/>
    </source>
</evidence>
<gene>
    <name evidence="1" type="ORF">DDIC_09840</name>
</gene>
<reference evidence="1 2" key="1">
    <citation type="submission" date="2019-02" db="EMBL/GenBank/DDBJ databases">
        <title>Complete Genome Sequence of Desulfovibrio desulfuricans IC1, a Sulfonate Utilizing Anaerobe.</title>
        <authorList>
            <person name="Day L.A."/>
            <person name="De Leon K.B."/>
            <person name="Wall J.D."/>
        </authorList>
    </citation>
    <scope>NUCLEOTIDE SEQUENCE [LARGE SCALE GENOMIC DNA]</scope>
    <source>
        <strain evidence="1 2">IC1</strain>
    </source>
</reference>
<dbReference type="RefSeq" id="WP_136400276.1">
    <property type="nucleotide sequence ID" value="NZ_CP036295.1"/>
</dbReference>
<dbReference type="AlphaFoldDB" id="A0A4P7UMF4"/>
<dbReference type="InterPro" id="IPR029470">
    <property type="entry name" value="PDDEXK_4"/>
</dbReference>
<dbReference type="EMBL" id="CP036295">
    <property type="protein sequence ID" value="QCC86168.1"/>
    <property type="molecule type" value="Genomic_DNA"/>
</dbReference>
<protein>
    <submittedName>
        <fullName evidence="1">Uncharacterized protein</fullName>
    </submittedName>
</protein>
<organism evidence="1 2">
    <name type="scientific">Desulfovibrio desulfuricans</name>
    <dbReference type="NCBI Taxonomy" id="876"/>
    <lineage>
        <taxon>Bacteria</taxon>
        <taxon>Pseudomonadati</taxon>
        <taxon>Thermodesulfobacteriota</taxon>
        <taxon>Desulfovibrionia</taxon>
        <taxon>Desulfovibrionales</taxon>
        <taxon>Desulfovibrionaceae</taxon>
        <taxon>Desulfovibrio</taxon>
    </lineage>
</organism>
<dbReference type="Pfam" id="PF14281">
    <property type="entry name" value="PDDEXK_4"/>
    <property type="match status" value="1"/>
</dbReference>
<evidence type="ECO:0000313" key="2">
    <source>
        <dbReference type="Proteomes" id="UP000297065"/>
    </source>
</evidence>
<accession>A0A4P7UMF4</accession>